<evidence type="ECO:0000256" key="1">
    <source>
        <dbReference type="ARBA" id="ARBA00022612"/>
    </source>
</evidence>
<organism evidence="3 4">
    <name type="scientific">Cellulomonas iranensis</name>
    <dbReference type="NCBI Taxonomy" id="76862"/>
    <lineage>
        <taxon>Bacteria</taxon>
        <taxon>Bacillati</taxon>
        <taxon>Actinomycetota</taxon>
        <taxon>Actinomycetes</taxon>
        <taxon>Micrococcales</taxon>
        <taxon>Cellulomonadaceae</taxon>
        <taxon>Cellulomonas</taxon>
    </lineage>
</organism>
<dbReference type="Gene3D" id="3.40.50.300">
    <property type="entry name" value="P-loop containing nucleotide triphosphate hydrolases"/>
    <property type="match status" value="1"/>
</dbReference>
<dbReference type="Pfam" id="PF17289">
    <property type="entry name" value="Terminase_6C"/>
    <property type="match status" value="1"/>
</dbReference>
<gene>
    <name evidence="3" type="ORF">JO380_000657</name>
</gene>
<keyword evidence="4" id="KW-1185">Reference proteome</keyword>
<name>A0ABU0GFZ9_9CELL</name>
<dbReference type="Pfam" id="PF03237">
    <property type="entry name" value="Terminase_6N"/>
    <property type="match status" value="1"/>
</dbReference>
<sequence length="530" mass="58956">MADVLHRWDVRAWANEASSSRKGRWERVARPEQLPPTGDWQTWLILAGRGWGKTRAAAEYVADLARRYPGARIALVAATFADGRDTMVEGMSGLLDVLDDVELRGGTQDSAWNRSLGELFLANGSRFKVYSSEKPRQLRGPQHHFAWCDEAAAWFDAHKGTARDTTWSNLMFGLRLPAKEGWSSDYRTRVVVATTPRNVALLKVPETLAERKPELAGITQRKSTVITRGPTRDNLANLSEEFKAEVIDPLAGTSLARQELEGEILDEADGALITRAAVEACGTNLGEVFEMLDSAARVVAVDPAVSTGENSDLTGISVVARGYDGKVYVLGDHSLKGTPEEWAFTVWAAVYAYRASAIVVENNQGGQMVEHTLQSAWPGFATAWMRDPRRLAGELTGERVDAIRQASRGRVNEAARIDTLMALRDVGVPRPRPIHTVHPSGPSSGKWIRAQPVRLMYERGQIKHVRHPNDPLHFMYLEEELTSWTGSRGEKSPDRLDALVHGVDFLLHPKERVKFEALRQARPRFAARYR</sequence>
<dbReference type="EMBL" id="JAUSVM010000001">
    <property type="protein sequence ID" value="MDQ0424276.1"/>
    <property type="molecule type" value="Genomic_DNA"/>
</dbReference>
<dbReference type="RefSeq" id="WP_082739716.1">
    <property type="nucleotide sequence ID" value="NZ_JAUSVM010000001.1"/>
</dbReference>
<comment type="caution">
    <text evidence="3">The sequence shown here is derived from an EMBL/GenBank/DDBJ whole genome shotgun (WGS) entry which is preliminary data.</text>
</comment>
<proteinExistence type="predicted"/>
<reference evidence="3 4" key="1">
    <citation type="submission" date="2023-07" db="EMBL/GenBank/DDBJ databases">
        <title>Sequencing the genomes of 1000 actinobacteria strains.</title>
        <authorList>
            <person name="Klenk H.-P."/>
        </authorList>
    </citation>
    <scope>NUCLEOTIDE SEQUENCE [LARGE SCALE GENOMIC DNA]</scope>
    <source>
        <strain evidence="3 4">DSM 14785</strain>
    </source>
</reference>
<dbReference type="InterPro" id="IPR035421">
    <property type="entry name" value="Terminase_6C"/>
</dbReference>
<protein>
    <submittedName>
        <fullName evidence="3">Phage terminase large subunit-like protein</fullName>
    </submittedName>
</protein>
<keyword evidence="1" id="KW-1188">Viral release from host cell</keyword>
<dbReference type="Proteomes" id="UP001240250">
    <property type="component" value="Unassembled WGS sequence"/>
</dbReference>
<dbReference type="InterPro" id="IPR027417">
    <property type="entry name" value="P-loop_NTPase"/>
</dbReference>
<evidence type="ECO:0000259" key="2">
    <source>
        <dbReference type="Pfam" id="PF17289"/>
    </source>
</evidence>
<evidence type="ECO:0000313" key="3">
    <source>
        <dbReference type="EMBL" id="MDQ0424276.1"/>
    </source>
</evidence>
<feature type="domain" description="Terminase large subunit gp17-like C-terminal" evidence="2">
    <location>
        <begin position="300"/>
        <end position="502"/>
    </location>
</feature>
<evidence type="ECO:0000313" key="4">
    <source>
        <dbReference type="Proteomes" id="UP001240250"/>
    </source>
</evidence>
<accession>A0ABU0GFZ9</accession>